<dbReference type="InterPro" id="IPR032675">
    <property type="entry name" value="LRR_dom_sf"/>
</dbReference>
<evidence type="ECO:0000313" key="2">
    <source>
        <dbReference type="EMBL" id="GJE89167.1"/>
    </source>
</evidence>
<comment type="caution">
    <text evidence="2">The sequence shown here is derived from an EMBL/GenBank/DDBJ whole genome shotgun (WGS) entry which is preliminary data.</text>
</comment>
<dbReference type="PANTHER" id="PTHR38926">
    <property type="entry name" value="F-BOX DOMAIN CONTAINING PROTEIN, EXPRESSED"/>
    <property type="match status" value="1"/>
</dbReference>
<organism evidence="2 3">
    <name type="scientific">Phanerochaete sordida</name>
    <dbReference type="NCBI Taxonomy" id="48140"/>
    <lineage>
        <taxon>Eukaryota</taxon>
        <taxon>Fungi</taxon>
        <taxon>Dikarya</taxon>
        <taxon>Basidiomycota</taxon>
        <taxon>Agaricomycotina</taxon>
        <taxon>Agaricomycetes</taxon>
        <taxon>Polyporales</taxon>
        <taxon>Phanerochaetaceae</taxon>
        <taxon>Phanerochaete</taxon>
    </lineage>
</organism>
<accession>A0A9P3G4T7</accession>
<keyword evidence="1" id="KW-0732">Signal</keyword>
<evidence type="ECO:0000313" key="3">
    <source>
        <dbReference type="Proteomes" id="UP000703269"/>
    </source>
</evidence>
<dbReference type="AlphaFoldDB" id="A0A9P3G4T7"/>
<evidence type="ECO:0000256" key="1">
    <source>
        <dbReference type="SAM" id="SignalP"/>
    </source>
</evidence>
<dbReference type="Gene3D" id="3.80.10.10">
    <property type="entry name" value="Ribonuclease Inhibitor"/>
    <property type="match status" value="1"/>
</dbReference>
<name>A0A9P3G4T7_9APHY</name>
<dbReference type="PANTHER" id="PTHR38926:SF5">
    <property type="entry name" value="F-BOX AND LEUCINE-RICH REPEAT PROTEIN 6"/>
    <property type="match status" value="1"/>
</dbReference>
<reference evidence="2 3" key="1">
    <citation type="submission" date="2021-08" db="EMBL/GenBank/DDBJ databases">
        <title>Draft Genome Sequence of Phanerochaete sordida strain YK-624.</title>
        <authorList>
            <person name="Mori T."/>
            <person name="Dohra H."/>
            <person name="Suzuki T."/>
            <person name="Kawagishi H."/>
            <person name="Hirai H."/>
        </authorList>
    </citation>
    <scope>NUCLEOTIDE SEQUENCE [LARGE SCALE GENOMIC DNA]</scope>
    <source>
        <strain evidence="2 3">YK-624</strain>
    </source>
</reference>
<evidence type="ECO:0008006" key="4">
    <source>
        <dbReference type="Google" id="ProtNLM"/>
    </source>
</evidence>
<proteinExistence type="predicted"/>
<protein>
    <recommendedName>
        <fullName evidence="4">F-box domain-containing protein</fullName>
    </recommendedName>
</protein>
<dbReference type="OrthoDB" id="3222238at2759"/>
<dbReference type="Proteomes" id="UP000703269">
    <property type="component" value="Unassembled WGS sequence"/>
</dbReference>
<keyword evidence="3" id="KW-1185">Reference proteome</keyword>
<gene>
    <name evidence="2" type="ORF">PsYK624_052620</name>
</gene>
<dbReference type="SUPFAM" id="SSF52047">
    <property type="entry name" value="RNI-like"/>
    <property type="match status" value="1"/>
</dbReference>
<feature type="chain" id="PRO_5040247882" description="F-box domain-containing protein" evidence="1">
    <location>
        <begin position="23"/>
        <end position="494"/>
    </location>
</feature>
<sequence>MHHALKIHEILTLILQLVPSEAKLRTAAAAARTCQTFYEPASDALWGELPAMRRLFDLLPRDLLARAGFQHDVARELGAHDWARFLQHSARVRSVTFEERDGGDALEDYSNTIVLMRRGSTGPILPKAHTLLIDGDFFLGARGYGVGNLSLFIGSEIREVRLGMRTGPRHHREIVEQLALLCPQLRHIELWKCEWREARLLLGFERLETVICSQDVTCRADLPTLAQLRSLRHLSVRLPSEIKELAGDQTARSAAIVRFPALETLELRDVGHSRFIKPVLRFIDSLRLQNVRFQAAYQPFHENPRAPGAVLTALASKFPNIRTLELVDWWSLAIFPQKAITTLHHLEELCLTRGNFTLTPQSVVALGKGCPKLRRLQVYSESRERDDFRSWSLHALELAATHLPKLEHLATSFDTSDVTELAEPHATSWVPLTLAVTKSPLRAEHVQPTASYISRVYPNVRFGLPKNYVVKEEDEDQRRWGQLAQAVQEVKCSN</sequence>
<feature type="signal peptide" evidence="1">
    <location>
        <begin position="1"/>
        <end position="22"/>
    </location>
</feature>
<dbReference type="EMBL" id="BPQB01000011">
    <property type="protein sequence ID" value="GJE89167.1"/>
    <property type="molecule type" value="Genomic_DNA"/>
</dbReference>